<name>A0A1X6N428_9APHY</name>
<reference evidence="2 3" key="1">
    <citation type="submission" date="2017-04" db="EMBL/GenBank/DDBJ databases">
        <title>Genome Sequence of the Model Brown-Rot Fungus Postia placenta SB12.</title>
        <authorList>
            <consortium name="DOE Joint Genome Institute"/>
            <person name="Gaskell J."/>
            <person name="Kersten P."/>
            <person name="Larrondo L.F."/>
            <person name="Canessa P."/>
            <person name="Martinez D."/>
            <person name="Hibbett D."/>
            <person name="Schmoll M."/>
            <person name="Kubicek C.P."/>
            <person name="Martinez A.T."/>
            <person name="Yadav J."/>
            <person name="Master E."/>
            <person name="Magnuson J.K."/>
            <person name="James T."/>
            <person name="Yaver D."/>
            <person name="Berka R."/>
            <person name="Labutti K."/>
            <person name="Lipzen A."/>
            <person name="Aerts A."/>
            <person name="Barry K."/>
            <person name="Henrissat B."/>
            <person name="Blanchette R."/>
            <person name="Grigoriev I."/>
            <person name="Cullen D."/>
        </authorList>
    </citation>
    <scope>NUCLEOTIDE SEQUENCE [LARGE SCALE GENOMIC DNA]</scope>
    <source>
        <strain evidence="2 3">MAD-698-R-SB12</strain>
    </source>
</reference>
<protein>
    <submittedName>
        <fullName evidence="2">Uncharacterized protein</fullName>
    </submittedName>
</protein>
<keyword evidence="3" id="KW-1185">Reference proteome</keyword>
<gene>
    <name evidence="2" type="ORF">POSPLADRAFT_1032960</name>
</gene>
<accession>A0A1X6N428</accession>
<keyword evidence="1" id="KW-0732">Signal</keyword>
<dbReference type="Proteomes" id="UP000194127">
    <property type="component" value="Unassembled WGS sequence"/>
</dbReference>
<feature type="chain" id="PRO_5010854952" evidence="1">
    <location>
        <begin position="23"/>
        <end position="115"/>
    </location>
</feature>
<evidence type="ECO:0000313" key="2">
    <source>
        <dbReference type="EMBL" id="OSX63280.1"/>
    </source>
</evidence>
<organism evidence="2 3">
    <name type="scientific">Postia placenta MAD-698-R-SB12</name>
    <dbReference type="NCBI Taxonomy" id="670580"/>
    <lineage>
        <taxon>Eukaryota</taxon>
        <taxon>Fungi</taxon>
        <taxon>Dikarya</taxon>
        <taxon>Basidiomycota</taxon>
        <taxon>Agaricomycotina</taxon>
        <taxon>Agaricomycetes</taxon>
        <taxon>Polyporales</taxon>
        <taxon>Adustoporiaceae</taxon>
        <taxon>Rhodonia</taxon>
    </lineage>
</organism>
<proteinExistence type="predicted"/>
<dbReference type="RefSeq" id="XP_024340074.1">
    <property type="nucleotide sequence ID" value="XM_024476899.1"/>
</dbReference>
<evidence type="ECO:0000256" key="1">
    <source>
        <dbReference type="SAM" id="SignalP"/>
    </source>
</evidence>
<dbReference type="EMBL" id="KZ110595">
    <property type="protein sequence ID" value="OSX63280.1"/>
    <property type="molecule type" value="Genomic_DNA"/>
</dbReference>
<dbReference type="GeneID" id="36321850"/>
<feature type="signal peptide" evidence="1">
    <location>
        <begin position="1"/>
        <end position="22"/>
    </location>
</feature>
<sequence>MQFKYAALLFAALASFIGATASAVPPEQTGAVASSILRTLTVWPPSCRPGRLDRVCRSRLHLLLTVNASASCRRVWTAMAHSLLEVVCIEAFQVAVKDAGRCGQLYPVVLFEVRS</sequence>
<dbReference type="AlphaFoldDB" id="A0A1X6N428"/>
<evidence type="ECO:0000313" key="3">
    <source>
        <dbReference type="Proteomes" id="UP000194127"/>
    </source>
</evidence>